<dbReference type="OrthoDB" id="162220at2"/>
<proteinExistence type="predicted"/>
<dbReference type="RefSeq" id="WP_090146507.1">
    <property type="nucleotide sequence ID" value="NZ_FNAN01000002.1"/>
</dbReference>
<dbReference type="Gene3D" id="3.40.630.30">
    <property type="match status" value="1"/>
</dbReference>
<reference evidence="3" key="1">
    <citation type="submission" date="2016-10" db="EMBL/GenBank/DDBJ databases">
        <authorList>
            <person name="Varghese N."/>
            <person name="Submissions S."/>
        </authorList>
    </citation>
    <scope>NUCLEOTIDE SEQUENCE [LARGE SCALE GENOMIC DNA]</scope>
    <source>
        <strain evidence="3">DSM 25329</strain>
    </source>
</reference>
<organism evidence="2 3">
    <name type="scientific">Dyadobacter soli</name>
    <dbReference type="NCBI Taxonomy" id="659014"/>
    <lineage>
        <taxon>Bacteria</taxon>
        <taxon>Pseudomonadati</taxon>
        <taxon>Bacteroidota</taxon>
        <taxon>Cytophagia</taxon>
        <taxon>Cytophagales</taxon>
        <taxon>Spirosomataceae</taxon>
        <taxon>Dyadobacter</taxon>
    </lineage>
</organism>
<protein>
    <recommendedName>
        <fullName evidence="1">N-acetyltransferase domain-containing protein</fullName>
    </recommendedName>
</protein>
<name>A0A1G6XAE4_9BACT</name>
<dbReference type="GO" id="GO:0016747">
    <property type="term" value="F:acyltransferase activity, transferring groups other than amino-acyl groups"/>
    <property type="evidence" value="ECO:0007669"/>
    <property type="project" value="InterPro"/>
</dbReference>
<evidence type="ECO:0000313" key="2">
    <source>
        <dbReference type="EMBL" id="SDD75189.1"/>
    </source>
</evidence>
<dbReference type="STRING" id="659014.SAMN04487996_102110"/>
<sequence>MGAIKKSEYQFKPVDRKTWPDLEKLFEGKGGPKYCWCMVWRELDASLRNDNKAKKSALKSQVDHKIPIGLIGYHGEEPIAWCSVGPRESFRDLGGDSDLENVWSITCFFIRKEHRKQRLTEQMITEATRYAKKRGAKHVEAYPVAPDSPSYRFMGFKPLFEKMGFDYRHKAGSRRYVMVSDV</sequence>
<dbReference type="EMBL" id="FNAN01000002">
    <property type="protein sequence ID" value="SDD75189.1"/>
    <property type="molecule type" value="Genomic_DNA"/>
</dbReference>
<dbReference type="PROSITE" id="PS51186">
    <property type="entry name" value="GNAT"/>
    <property type="match status" value="1"/>
</dbReference>
<gene>
    <name evidence="2" type="ORF">SAMN04487996_102110</name>
</gene>
<dbReference type="AlphaFoldDB" id="A0A1G6XAE4"/>
<accession>A0A1G6XAE4</accession>
<dbReference type="InterPro" id="IPR000182">
    <property type="entry name" value="GNAT_dom"/>
</dbReference>
<keyword evidence="3" id="KW-1185">Reference proteome</keyword>
<dbReference type="SUPFAM" id="SSF55729">
    <property type="entry name" value="Acyl-CoA N-acyltransferases (Nat)"/>
    <property type="match status" value="1"/>
</dbReference>
<evidence type="ECO:0000259" key="1">
    <source>
        <dbReference type="PROSITE" id="PS51186"/>
    </source>
</evidence>
<dbReference type="InterPro" id="IPR016181">
    <property type="entry name" value="Acyl_CoA_acyltransferase"/>
</dbReference>
<dbReference type="Proteomes" id="UP000198748">
    <property type="component" value="Unassembled WGS sequence"/>
</dbReference>
<dbReference type="CDD" id="cd04301">
    <property type="entry name" value="NAT_SF"/>
    <property type="match status" value="1"/>
</dbReference>
<evidence type="ECO:0000313" key="3">
    <source>
        <dbReference type="Proteomes" id="UP000198748"/>
    </source>
</evidence>
<feature type="domain" description="N-acetyltransferase" evidence="1">
    <location>
        <begin position="9"/>
        <end position="182"/>
    </location>
</feature>
<dbReference type="Pfam" id="PF00583">
    <property type="entry name" value="Acetyltransf_1"/>
    <property type="match status" value="1"/>
</dbReference>